<sequence length="362" mass="39914">MSSAAYNKVILAPANERLDLFLTTANRLGAPIGNIEKDFWVCWTLNALYHERPAGGPRLLFKGGTSLSKAHGLIERFSEDIDVTVFRDDLEEPASVEEFEALSNKKRRARLDAIRDACRSYITGPLHAFLAEQLAEATGGRGRVEIDEVDSDAQTLLIWYPEVEPRDGAYVRPAVRIESGAKSALDPNHPADIRPYIADEAADLDLLVPNVTTIDATRTFWDKVVIAHGLRRWFERRGELRQEGQRISRHFYDLHCLFASEAGKTALADADLGADCVRHARMFFNRPDYDLASAVAGSFALVPTSKMVPGLTRDYSNMTAMIFGAAPSLEEIMASIEAIERSVNGGAAGDRAKPVKDRAGPK</sequence>
<dbReference type="AlphaFoldDB" id="A0A1H8WZP8"/>
<dbReference type="Proteomes" id="UP000199615">
    <property type="component" value="Unassembled WGS sequence"/>
</dbReference>
<evidence type="ECO:0000313" key="1">
    <source>
        <dbReference type="EMBL" id="SEP33089.1"/>
    </source>
</evidence>
<keyword evidence="2" id="KW-1185">Reference proteome</keyword>
<dbReference type="InterPro" id="IPR014942">
    <property type="entry name" value="AbiEii"/>
</dbReference>
<name>A0A1H8WZP8_9BRAD</name>
<protein>
    <submittedName>
        <fullName evidence="1">Predicted nucleotidyltransferase component of viral defense system</fullName>
    </submittedName>
</protein>
<keyword evidence="1" id="KW-0808">Transferase</keyword>
<gene>
    <name evidence="1" type="ORF">SAMN05444123_11511</name>
</gene>
<reference evidence="2" key="1">
    <citation type="submission" date="2016-10" db="EMBL/GenBank/DDBJ databases">
        <authorList>
            <person name="Varghese N."/>
            <person name="Submissions S."/>
        </authorList>
    </citation>
    <scope>NUCLEOTIDE SEQUENCE [LARGE SCALE GENOMIC DNA]</scope>
    <source>
        <strain evidence="2">DSM 123</strain>
    </source>
</reference>
<dbReference type="GO" id="GO:0016740">
    <property type="term" value="F:transferase activity"/>
    <property type="evidence" value="ECO:0007669"/>
    <property type="project" value="UniProtKB-KW"/>
</dbReference>
<dbReference type="RefSeq" id="WP_062313587.1">
    <property type="nucleotide sequence ID" value="NZ_FODT01000015.1"/>
</dbReference>
<evidence type="ECO:0000313" key="2">
    <source>
        <dbReference type="Proteomes" id="UP000199615"/>
    </source>
</evidence>
<organism evidence="1 2">
    <name type="scientific">Rhodopseudomonas pseudopalustris</name>
    <dbReference type="NCBI Taxonomy" id="1513892"/>
    <lineage>
        <taxon>Bacteria</taxon>
        <taxon>Pseudomonadati</taxon>
        <taxon>Pseudomonadota</taxon>
        <taxon>Alphaproteobacteria</taxon>
        <taxon>Hyphomicrobiales</taxon>
        <taxon>Nitrobacteraceae</taxon>
        <taxon>Rhodopseudomonas</taxon>
    </lineage>
</organism>
<dbReference type="EMBL" id="FODT01000015">
    <property type="protein sequence ID" value="SEP33089.1"/>
    <property type="molecule type" value="Genomic_DNA"/>
</dbReference>
<proteinExistence type="predicted"/>
<dbReference type="OrthoDB" id="9780929at2"/>
<accession>A0A1H8WZP8</accession>
<dbReference type="Gene3D" id="3.10.450.620">
    <property type="entry name" value="JHP933, nucleotidyltransferase-like core domain"/>
    <property type="match status" value="1"/>
</dbReference>
<dbReference type="Pfam" id="PF08843">
    <property type="entry name" value="AbiEii"/>
    <property type="match status" value="1"/>
</dbReference>